<dbReference type="InterPro" id="IPR023385">
    <property type="entry name" value="YopX-like_C"/>
</dbReference>
<name>A0A141DZF5_9CAUD</name>
<accession>A0A141DZF5</accession>
<protein>
    <submittedName>
        <fullName evidence="2">YopX domain protein</fullName>
    </submittedName>
</protein>
<evidence type="ECO:0000313" key="2">
    <source>
        <dbReference type="EMBL" id="ALA46864.1"/>
    </source>
</evidence>
<reference evidence="2 3" key="1">
    <citation type="journal article" date="2016" name="PLoS Biol.">
        <title>Horizontal DNA Transfer Mechanisms of Bacteria as Weapons of Intragenomic Conflict.</title>
        <authorList>
            <person name="Croucher N.J."/>
            <person name="Mostowy R."/>
            <person name="Wymant C."/>
            <person name="Turner P."/>
            <person name="Bentley S.D."/>
            <person name="Fraser C."/>
        </authorList>
    </citation>
    <scope>NUCLEOTIDE SEQUENCE [LARGE SCALE GENOMIC DNA]</scope>
</reference>
<dbReference type="EMBL" id="KT337365">
    <property type="protein sequence ID" value="ALA46864.1"/>
    <property type="molecule type" value="Genomic_DNA"/>
</dbReference>
<organism evidence="2 3">
    <name type="scientific">Streptococcus phage phiARI0746</name>
    <dbReference type="NCBI Taxonomy" id="1701837"/>
    <lineage>
        <taxon>Viruses</taxon>
        <taxon>Duplodnaviria</taxon>
        <taxon>Heunggongvirae</taxon>
        <taxon>Uroviricota</taxon>
        <taxon>Caudoviricetes</taxon>
        <taxon>Ferrettivirinae</taxon>
        <taxon>Norfolkplacevirus</taxon>
        <taxon>Norfolkplacevirus ARI0746</taxon>
    </lineage>
</organism>
<evidence type="ECO:0000313" key="3">
    <source>
        <dbReference type="Proteomes" id="UP000203967"/>
    </source>
</evidence>
<dbReference type="OrthoDB" id="28597at10239"/>
<dbReference type="Pfam" id="PF09643">
    <property type="entry name" value="YopX"/>
    <property type="match status" value="1"/>
</dbReference>
<dbReference type="Gene3D" id="2.30.30.290">
    <property type="entry name" value="YopX-like domains"/>
    <property type="match status" value="1"/>
</dbReference>
<feature type="domain" description="YopX protein" evidence="1">
    <location>
        <begin position="4"/>
        <end position="137"/>
    </location>
</feature>
<dbReference type="InterPro" id="IPR019096">
    <property type="entry name" value="YopX_protein"/>
</dbReference>
<dbReference type="GeneID" id="30306774"/>
<dbReference type="SUPFAM" id="SSF159006">
    <property type="entry name" value="YopX-like"/>
    <property type="match status" value="1"/>
</dbReference>
<evidence type="ECO:0000259" key="1">
    <source>
        <dbReference type="Pfam" id="PF09643"/>
    </source>
</evidence>
<sequence>MIPKFRAYDGGSLSRMYQPNEVMVGNGDIWIIDEDSVAGEWIVNNDIHLMQSTGLKDKNMVEIFEGDVISRNSGMPSVVKFGKWIYEEDFGYKIKNIGFHLNSSYDDDESFQAMDYEDIRKNYEIIGNIYENPELLEVNE</sequence>
<keyword evidence="3" id="KW-1185">Reference proteome</keyword>
<dbReference type="KEGG" id="vg:30306774"/>
<gene>
    <name evidence="2" type="ORF">phiARI0746_23</name>
</gene>
<dbReference type="NCBIfam" id="TIGR01671">
    <property type="entry name" value="phage_TIGR01671"/>
    <property type="match status" value="1"/>
</dbReference>
<dbReference type="InterPro" id="IPR010024">
    <property type="entry name" value="CHP16711"/>
</dbReference>
<dbReference type="RefSeq" id="YP_009321524.1">
    <property type="nucleotide sequence ID" value="NC_031907.1"/>
</dbReference>
<dbReference type="Proteomes" id="UP000203967">
    <property type="component" value="Segment"/>
</dbReference>
<proteinExistence type="predicted"/>